<evidence type="ECO:0000256" key="6">
    <source>
        <dbReference type="ARBA" id="ARBA00023136"/>
    </source>
</evidence>
<sequence length="204" mass="24088">MVFESIIFLFAMHPFDVADRCEIDGVQMFVEEMNILTTIFLRFDNLKVTYPNTVLATLLLGNFYRSPDMGESIDFCIHVATPVEKIAIMRERILGVRTKKSTLLHVLTKYLENKKEHWYPDPLVVLRDVDDMNKLKISIWMRHRINFQDMGERFVRRELVVQEMIKVLRELDIEYCMAPLDVNVRNMHVVNSTRLPSTWTTFNS</sequence>
<evidence type="ECO:0000313" key="8">
    <source>
        <dbReference type="EMBL" id="KAG6511081.1"/>
    </source>
</evidence>
<reference evidence="8 9" key="1">
    <citation type="submission" date="2020-08" db="EMBL/GenBank/DDBJ databases">
        <title>Plant Genome Project.</title>
        <authorList>
            <person name="Zhang R.-G."/>
        </authorList>
    </citation>
    <scope>NUCLEOTIDE SEQUENCE [LARGE SCALE GENOMIC DNA]</scope>
    <source>
        <tissue evidence="8">Rhizome</tissue>
    </source>
</reference>
<evidence type="ECO:0000256" key="3">
    <source>
        <dbReference type="ARBA" id="ARBA00022448"/>
    </source>
</evidence>
<accession>A0A8J5GW69</accession>
<keyword evidence="3" id="KW-0813">Transport</keyword>
<evidence type="ECO:0000256" key="2">
    <source>
        <dbReference type="ARBA" id="ARBA00008017"/>
    </source>
</evidence>
<evidence type="ECO:0000259" key="7">
    <source>
        <dbReference type="Pfam" id="PF00924"/>
    </source>
</evidence>
<organism evidence="8 9">
    <name type="scientific">Zingiber officinale</name>
    <name type="common">Ginger</name>
    <name type="synonym">Amomum zingiber</name>
    <dbReference type="NCBI Taxonomy" id="94328"/>
    <lineage>
        <taxon>Eukaryota</taxon>
        <taxon>Viridiplantae</taxon>
        <taxon>Streptophyta</taxon>
        <taxon>Embryophyta</taxon>
        <taxon>Tracheophyta</taxon>
        <taxon>Spermatophyta</taxon>
        <taxon>Magnoliopsida</taxon>
        <taxon>Liliopsida</taxon>
        <taxon>Zingiberales</taxon>
        <taxon>Zingiberaceae</taxon>
        <taxon>Zingiber</taxon>
    </lineage>
</organism>
<keyword evidence="6" id="KW-0472">Membrane</keyword>
<dbReference type="AlphaFoldDB" id="A0A8J5GW69"/>
<feature type="domain" description="Mechanosensitive ion channel MscS" evidence="7">
    <location>
        <begin position="5"/>
        <end position="63"/>
    </location>
</feature>
<dbReference type="InterPro" id="IPR016688">
    <property type="entry name" value="MscS-like_plants/fungi"/>
</dbReference>
<dbReference type="Pfam" id="PF00924">
    <property type="entry name" value="MS_channel_2nd"/>
    <property type="match status" value="1"/>
</dbReference>
<gene>
    <name evidence="8" type="ORF">ZIOFF_029134</name>
</gene>
<dbReference type="Proteomes" id="UP000734854">
    <property type="component" value="Unassembled WGS sequence"/>
</dbReference>
<evidence type="ECO:0000256" key="1">
    <source>
        <dbReference type="ARBA" id="ARBA00004141"/>
    </source>
</evidence>
<dbReference type="GO" id="GO:0050982">
    <property type="term" value="P:detection of mechanical stimulus"/>
    <property type="evidence" value="ECO:0007669"/>
    <property type="project" value="UniProtKB-ARBA"/>
</dbReference>
<keyword evidence="4" id="KW-0812">Transmembrane</keyword>
<dbReference type="PANTHER" id="PTHR31618">
    <property type="entry name" value="MECHANOSENSITIVE ION CHANNEL PROTEIN 5"/>
    <property type="match status" value="1"/>
</dbReference>
<evidence type="ECO:0000256" key="4">
    <source>
        <dbReference type="ARBA" id="ARBA00022692"/>
    </source>
</evidence>
<proteinExistence type="inferred from homology"/>
<dbReference type="EMBL" id="JACMSC010000008">
    <property type="protein sequence ID" value="KAG6511081.1"/>
    <property type="molecule type" value="Genomic_DNA"/>
</dbReference>
<keyword evidence="9" id="KW-1185">Reference proteome</keyword>
<dbReference type="InterPro" id="IPR010920">
    <property type="entry name" value="LSM_dom_sf"/>
</dbReference>
<dbReference type="FunFam" id="2.30.30.60:FF:000003">
    <property type="entry name" value="Predicted mechanosensitive ion channel"/>
    <property type="match status" value="1"/>
</dbReference>
<dbReference type="InterPro" id="IPR023408">
    <property type="entry name" value="MscS_beta-dom_sf"/>
</dbReference>
<dbReference type="GO" id="GO:0008381">
    <property type="term" value="F:mechanosensitive monoatomic ion channel activity"/>
    <property type="evidence" value="ECO:0007669"/>
    <property type="project" value="TreeGrafter"/>
</dbReference>
<evidence type="ECO:0000313" key="9">
    <source>
        <dbReference type="Proteomes" id="UP000734854"/>
    </source>
</evidence>
<dbReference type="Gene3D" id="2.30.30.60">
    <property type="match status" value="1"/>
</dbReference>
<dbReference type="SUPFAM" id="SSF50182">
    <property type="entry name" value="Sm-like ribonucleoproteins"/>
    <property type="match status" value="1"/>
</dbReference>
<dbReference type="PANTHER" id="PTHR31618:SF1">
    <property type="entry name" value="EF-HAND DOMAIN-CONTAINING PROTEIN"/>
    <property type="match status" value="1"/>
</dbReference>
<dbReference type="GO" id="GO:0005886">
    <property type="term" value="C:plasma membrane"/>
    <property type="evidence" value="ECO:0007669"/>
    <property type="project" value="TreeGrafter"/>
</dbReference>
<evidence type="ECO:0000256" key="5">
    <source>
        <dbReference type="ARBA" id="ARBA00022989"/>
    </source>
</evidence>
<comment type="caution">
    <text evidence="8">The sequence shown here is derived from an EMBL/GenBank/DDBJ whole genome shotgun (WGS) entry which is preliminary data.</text>
</comment>
<comment type="subcellular location">
    <subcellularLocation>
        <location evidence="1">Membrane</location>
        <topology evidence="1">Multi-pass membrane protein</topology>
    </subcellularLocation>
</comment>
<dbReference type="InterPro" id="IPR006685">
    <property type="entry name" value="MscS_channel_2nd"/>
</dbReference>
<comment type="similarity">
    <text evidence="2">Belongs to the MscS (TC 1.A.23) family.</text>
</comment>
<name>A0A8J5GW69_ZINOF</name>
<dbReference type="GO" id="GO:0006820">
    <property type="term" value="P:monoatomic anion transport"/>
    <property type="evidence" value="ECO:0007669"/>
    <property type="project" value="TreeGrafter"/>
</dbReference>
<keyword evidence="5" id="KW-1133">Transmembrane helix</keyword>
<protein>
    <recommendedName>
        <fullName evidence="7">Mechanosensitive ion channel MscS domain-containing protein</fullName>
    </recommendedName>
</protein>